<accession>F4NUM3</accession>
<protein>
    <submittedName>
        <fullName evidence="2">Expressed protein</fullName>
    </submittedName>
</protein>
<dbReference type="InParanoid" id="F4NUM3"/>
<keyword evidence="3" id="KW-1185">Reference proteome</keyword>
<sequence length="260" mass="27576">MDHCAATDTESHSIADHNALSLKPAADSTEQLTTPHTHPEWSDPDSALAVVSARRQGLRPSTVLLKRSMSLPCQKHWTAFTDPAIHMQSISMPLLSDALLNKGLDLASTAHVRPTQTCIKSLLSLASNSTTASDPITIPHSSPKRNFGDVQQSLESSPCIGSTPLAASWTLSICRHPYTPTQPSVTSNANLTQPASLSLIPHTTSLSTPLASQPSKSSSSSTISNPESTSLVVHLTTSNEAYPTPLKLQPELITDGLAAH</sequence>
<dbReference type="EMBL" id="GL882879">
    <property type="protein sequence ID" value="EGF84022.1"/>
    <property type="molecule type" value="Genomic_DNA"/>
</dbReference>
<reference evidence="2 3" key="1">
    <citation type="submission" date="2009-12" db="EMBL/GenBank/DDBJ databases">
        <title>The draft genome of Batrachochytrium dendrobatidis.</title>
        <authorList>
            <consortium name="US DOE Joint Genome Institute (JGI-PGF)"/>
            <person name="Kuo A."/>
            <person name="Salamov A."/>
            <person name="Schmutz J."/>
            <person name="Lucas S."/>
            <person name="Pitluck S."/>
            <person name="Rosenblum E."/>
            <person name="Stajich J."/>
            <person name="Eisen M."/>
            <person name="Grigoriev I.V."/>
        </authorList>
    </citation>
    <scope>NUCLEOTIDE SEQUENCE [LARGE SCALE GENOMIC DNA]</scope>
    <source>
        <strain evidence="3">JAM81 / FGSC 10211</strain>
    </source>
</reference>
<dbReference type="RefSeq" id="XP_006675859.1">
    <property type="nucleotide sequence ID" value="XM_006675796.1"/>
</dbReference>
<name>F4NUM3_BATDJ</name>
<evidence type="ECO:0000313" key="3">
    <source>
        <dbReference type="Proteomes" id="UP000007241"/>
    </source>
</evidence>
<feature type="compositionally biased region" description="Low complexity" evidence="1">
    <location>
        <begin position="207"/>
        <end position="227"/>
    </location>
</feature>
<gene>
    <name evidence="2" type="ORF">BATDEDRAFT_36420</name>
</gene>
<evidence type="ECO:0000256" key="1">
    <source>
        <dbReference type="SAM" id="MobiDB-lite"/>
    </source>
</evidence>
<dbReference type="AlphaFoldDB" id="F4NUM3"/>
<dbReference type="Proteomes" id="UP000007241">
    <property type="component" value="Unassembled WGS sequence"/>
</dbReference>
<organism evidence="2 3">
    <name type="scientific">Batrachochytrium dendrobatidis (strain JAM81 / FGSC 10211)</name>
    <name type="common">Frog chytrid fungus</name>
    <dbReference type="NCBI Taxonomy" id="684364"/>
    <lineage>
        <taxon>Eukaryota</taxon>
        <taxon>Fungi</taxon>
        <taxon>Fungi incertae sedis</taxon>
        <taxon>Chytridiomycota</taxon>
        <taxon>Chytridiomycota incertae sedis</taxon>
        <taxon>Chytridiomycetes</taxon>
        <taxon>Rhizophydiales</taxon>
        <taxon>Rhizophydiales incertae sedis</taxon>
        <taxon>Batrachochytrium</taxon>
    </lineage>
</organism>
<feature type="region of interest" description="Disordered" evidence="1">
    <location>
        <begin position="205"/>
        <end position="227"/>
    </location>
</feature>
<feature type="non-terminal residue" evidence="2">
    <location>
        <position position="260"/>
    </location>
</feature>
<dbReference type="GeneID" id="18241081"/>
<evidence type="ECO:0000313" key="2">
    <source>
        <dbReference type="EMBL" id="EGF84022.1"/>
    </source>
</evidence>
<dbReference type="HOGENOM" id="CLU_1071779_0_0_1"/>
<proteinExistence type="predicted"/>